<reference evidence="2 3" key="1">
    <citation type="journal article" date="2015" name="Int. J. Syst. Evol. Microbiol.">
        <title>Flavisolibacter ginsenosidimutans sp. nov., with ginsenoside-converting activity isolated from soil used for cultivating ginseng.</title>
        <authorList>
            <person name="Zhao Y."/>
            <person name="Liu Q."/>
            <person name="Kang M.S."/>
            <person name="Jin F."/>
            <person name="Yu H."/>
            <person name="Im W.T."/>
        </authorList>
    </citation>
    <scope>NUCLEOTIDE SEQUENCE [LARGE SCALE GENOMIC DNA]</scope>
    <source>
        <strain evidence="2 3">Gsoil 636</strain>
    </source>
</reference>
<organism evidence="2 3">
    <name type="scientific">Flavisolibacter ginsenosidimutans</name>
    <dbReference type="NCBI Taxonomy" id="661481"/>
    <lineage>
        <taxon>Bacteria</taxon>
        <taxon>Pseudomonadati</taxon>
        <taxon>Bacteroidota</taxon>
        <taxon>Chitinophagia</taxon>
        <taxon>Chitinophagales</taxon>
        <taxon>Chitinophagaceae</taxon>
        <taxon>Flavisolibacter</taxon>
    </lineage>
</organism>
<gene>
    <name evidence="2" type="ORF">FSB75_04290</name>
</gene>
<dbReference type="RefSeq" id="WP_146783287.1">
    <property type="nucleotide sequence ID" value="NZ_BAABIO010000006.1"/>
</dbReference>
<dbReference type="CDD" id="cd05379">
    <property type="entry name" value="CAP_bacterial"/>
    <property type="match status" value="1"/>
</dbReference>
<proteinExistence type="predicted"/>
<protein>
    <submittedName>
        <fullName evidence="2">CAP domain-containing protein</fullName>
    </submittedName>
</protein>
<dbReference type="Pfam" id="PF00188">
    <property type="entry name" value="CAP"/>
    <property type="match status" value="1"/>
</dbReference>
<accession>A0A5B8UFS2</accession>
<keyword evidence="3" id="KW-1185">Reference proteome</keyword>
<dbReference type="KEGG" id="fgg:FSB75_04290"/>
<evidence type="ECO:0000259" key="1">
    <source>
        <dbReference type="Pfam" id="PF00188"/>
    </source>
</evidence>
<dbReference type="AlphaFoldDB" id="A0A5B8UFS2"/>
<dbReference type="SUPFAM" id="SSF55797">
    <property type="entry name" value="PR-1-like"/>
    <property type="match status" value="1"/>
</dbReference>
<dbReference type="InterPro" id="IPR035940">
    <property type="entry name" value="CAP_sf"/>
</dbReference>
<dbReference type="EMBL" id="CP042433">
    <property type="protein sequence ID" value="QEC55156.1"/>
    <property type="molecule type" value="Genomic_DNA"/>
</dbReference>
<dbReference type="PANTHER" id="PTHR31157:SF1">
    <property type="entry name" value="SCP DOMAIN-CONTAINING PROTEIN"/>
    <property type="match status" value="1"/>
</dbReference>
<feature type="domain" description="SCP" evidence="1">
    <location>
        <begin position="40"/>
        <end position="151"/>
    </location>
</feature>
<name>A0A5B8UFS2_9BACT</name>
<sequence length="161" mass="17781">MTLVSVLLGFTLTLAKPSEGTHPLPEHRFAGVNKTLLLQLVNDVRKKGCKCGDTWYPSAPPVAWNELLEKAALNHSTDMNRNGFFSHTSPTNGKAGPRLEAIGYNWRTYGENIAMGYESEKEVVAGWLTSPGHCKNIMNPSYKEMGVAKVGNLWTQDFGTR</sequence>
<dbReference type="Gene3D" id="3.40.33.10">
    <property type="entry name" value="CAP"/>
    <property type="match status" value="1"/>
</dbReference>
<evidence type="ECO:0000313" key="3">
    <source>
        <dbReference type="Proteomes" id="UP000321204"/>
    </source>
</evidence>
<evidence type="ECO:0000313" key="2">
    <source>
        <dbReference type="EMBL" id="QEC55156.1"/>
    </source>
</evidence>
<dbReference type="PANTHER" id="PTHR31157">
    <property type="entry name" value="SCP DOMAIN-CONTAINING PROTEIN"/>
    <property type="match status" value="1"/>
</dbReference>
<dbReference type="OrthoDB" id="982527at2"/>
<dbReference type="InterPro" id="IPR014044">
    <property type="entry name" value="CAP_dom"/>
</dbReference>
<dbReference type="Proteomes" id="UP000321204">
    <property type="component" value="Chromosome"/>
</dbReference>